<evidence type="ECO:0000313" key="2">
    <source>
        <dbReference type="Proteomes" id="UP000183868"/>
    </source>
</evidence>
<dbReference type="InterPro" id="IPR036278">
    <property type="entry name" value="Sialidase_sf"/>
</dbReference>
<proteinExistence type="predicted"/>
<dbReference type="AlphaFoldDB" id="A0A1J1C363"/>
<dbReference type="CDD" id="cd15482">
    <property type="entry name" value="Sialidase_non-viral"/>
    <property type="match status" value="1"/>
</dbReference>
<dbReference type="Proteomes" id="UP000183868">
    <property type="component" value="Chromosome"/>
</dbReference>
<dbReference type="EMBL" id="CP018099">
    <property type="protein sequence ID" value="APF16998.1"/>
    <property type="molecule type" value="Genomic_DNA"/>
</dbReference>
<dbReference type="Pfam" id="PF15892">
    <property type="entry name" value="BNR_4"/>
    <property type="match status" value="1"/>
</dbReference>
<sequence length="578" mass="66036">MNLEKIYIQQIRKINIHNPDLGVDFDIDILANENGGAEITLEPKKYQFGDGQERQLFINAKLTINLAQADHSQTLDILKQVKNQLNTKIAIIVKIISDVEDERWYFDKAMVSGYSVKRGFGDEPHILTIQVSNAVLKEENFCVFGYNDYDIKVKYDKIVVNSSYYPVNVYERSKNYYYNNKVWFIAQVNVSGVQTNYMWYYDLLTKTYSAKKDLLAPGVSGSDNHHIAPIMLSDDGYILYAYDNVSTSHNRGIIVKRSTSPEDYNNFATVFDGYAQGFFMGYPNLFKFPNGKIMLLWRGEPGVGSDYHNCGMFSSDGGQTWGSPFKIVDEITGIVGITDPINYYIVSGSNNKYLGMMVIVRNGSAGKNKRIYYYQTEDGETWYNSERTFSKNVVTNGSITPAESETYFLVDGSIDTTNNDYFSPIAVAIDDDGTPFLLYQILYYENGNYDNRHAIFVHYKNGIKTQKDITNFFMIDGILTGFTSALLARKSGYVDIFISPKGKSGYPFFYQIRSYDYGEKWYQYRNDIIPESEQYAGIGYKSICMNLLDSNTKLGFVQFVLNDGSYKQLGILKLERKK</sequence>
<organism evidence="1 2">
    <name type="scientific">Caldithrix abyssi DSM 13497</name>
    <dbReference type="NCBI Taxonomy" id="880073"/>
    <lineage>
        <taxon>Bacteria</taxon>
        <taxon>Pseudomonadati</taxon>
        <taxon>Calditrichota</taxon>
        <taxon>Calditrichia</taxon>
        <taxon>Calditrichales</taxon>
        <taxon>Calditrichaceae</taxon>
        <taxon>Caldithrix</taxon>
    </lineage>
</organism>
<gene>
    <name evidence="1" type="ORF">Cabys_247</name>
</gene>
<dbReference type="RefSeq" id="WP_071961251.1">
    <property type="nucleotide sequence ID" value="NZ_CP018099.1"/>
</dbReference>
<accession>A0A1J1C363</accession>
<reference evidence="1 2" key="1">
    <citation type="submission" date="2016-11" db="EMBL/GenBank/DDBJ databases">
        <title>Genomic analysis of Caldithrix abyssi and proposal of a novel bacterial phylum Caldithrichaeota.</title>
        <authorList>
            <person name="Kublanov I."/>
            <person name="Sigalova O."/>
            <person name="Gavrilov S."/>
            <person name="Lebedinsky A."/>
            <person name="Ivanova N."/>
            <person name="Daum C."/>
            <person name="Reddy T."/>
            <person name="Klenk H.P."/>
            <person name="Goker M."/>
            <person name="Reva O."/>
            <person name="Miroshnichenko M."/>
            <person name="Kyprides N."/>
            <person name="Woyke T."/>
            <person name="Gelfand M."/>
        </authorList>
    </citation>
    <scope>NUCLEOTIDE SEQUENCE [LARGE SCALE GENOMIC DNA]</scope>
    <source>
        <strain evidence="1 2">LF13</strain>
    </source>
</reference>
<evidence type="ECO:0000313" key="1">
    <source>
        <dbReference type="EMBL" id="APF16998.1"/>
    </source>
</evidence>
<dbReference type="KEGG" id="caby:Cabys_247"/>
<dbReference type="SUPFAM" id="SSF50939">
    <property type="entry name" value="Sialidases"/>
    <property type="match status" value="1"/>
</dbReference>
<name>A0A1J1C363_CALAY</name>
<dbReference type="Gene3D" id="2.120.10.10">
    <property type="match status" value="1"/>
</dbReference>
<protein>
    <submittedName>
        <fullName evidence="1">BNR repeat-containing family member</fullName>
    </submittedName>
</protein>